<comment type="cofactor">
    <cofactor evidence="9">
        <name>Fe-coproporphyrin III</name>
        <dbReference type="ChEBI" id="CHEBI:68438"/>
    </cofactor>
</comment>
<gene>
    <name evidence="11" type="ORF">CIL03_13445</name>
</gene>
<dbReference type="AlphaFoldDB" id="A0A265N8H7"/>
<comment type="pathway">
    <text evidence="5">Porphyrin-containing compound metabolism.</text>
</comment>
<evidence type="ECO:0000256" key="6">
    <source>
        <dbReference type="ARBA" id="ARBA00029882"/>
    </source>
</evidence>
<proteinExistence type="predicted"/>
<accession>A0A265N8H7</accession>
<name>A0A265N8H7_9BACI</name>
<evidence type="ECO:0000313" key="11">
    <source>
        <dbReference type="EMBL" id="OZU88125.1"/>
    </source>
</evidence>
<evidence type="ECO:0000256" key="1">
    <source>
        <dbReference type="ARBA" id="ARBA00014413"/>
    </source>
</evidence>
<keyword evidence="12" id="KW-1185">Reference proteome</keyword>
<evidence type="ECO:0000256" key="9">
    <source>
        <dbReference type="ARBA" id="ARBA00049935"/>
    </source>
</evidence>
<keyword evidence="4" id="KW-0408">Iron</keyword>
<dbReference type="PANTHER" id="PTHR36843:SF1">
    <property type="entry name" value="COPROHEME DECARBOXYLASE"/>
    <property type="match status" value="1"/>
</dbReference>
<dbReference type="RefSeq" id="WP_094886382.1">
    <property type="nucleotide sequence ID" value="NZ_NPMS01000006.1"/>
</dbReference>
<dbReference type="GO" id="GO:0004601">
    <property type="term" value="F:peroxidase activity"/>
    <property type="evidence" value="ECO:0007669"/>
    <property type="project" value="UniProtKB-KW"/>
</dbReference>
<dbReference type="GO" id="GO:0020037">
    <property type="term" value="F:heme binding"/>
    <property type="evidence" value="ECO:0007669"/>
    <property type="project" value="InterPro"/>
</dbReference>
<reference evidence="11 12" key="1">
    <citation type="submission" date="2017-08" db="EMBL/GenBank/DDBJ databases">
        <title>Virgibacillus indicus sp. nov. and Virgibacillus profoundi sp. nov, two moderately halophilic bacteria isolated from marine sediment by using the Microfluidic Streak Plate.</title>
        <authorList>
            <person name="Xu B."/>
            <person name="Hu B."/>
            <person name="Wang J."/>
            <person name="Zhu Y."/>
            <person name="Huang L."/>
            <person name="Du W."/>
            <person name="Huang Y."/>
        </authorList>
    </citation>
    <scope>NUCLEOTIDE SEQUENCE [LARGE SCALE GENOMIC DNA]</scope>
    <source>
        <strain evidence="11 12">IO3-P2-C2</strain>
    </source>
</reference>
<dbReference type="InterPro" id="IPR010644">
    <property type="entry name" value="ChdC/CLD"/>
</dbReference>
<dbReference type="Proteomes" id="UP000216498">
    <property type="component" value="Unassembled WGS sequence"/>
</dbReference>
<dbReference type="NCBIfam" id="NF008913">
    <property type="entry name" value="PRK12276.1"/>
    <property type="match status" value="1"/>
</dbReference>
<dbReference type="Pfam" id="PF06778">
    <property type="entry name" value="Chlor_dismutase"/>
    <property type="match status" value="1"/>
</dbReference>
<keyword evidence="2" id="KW-0349">Heme</keyword>
<evidence type="ECO:0000256" key="3">
    <source>
        <dbReference type="ARBA" id="ARBA00022723"/>
    </source>
</evidence>
<evidence type="ECO:0000256" key="5">
    <source>
        <dbReference type="ARBA" id="ARBA00023444"/>
    </source>
</evidence>
<evidence type="ECO:0000256" key="10">
    <source>
        <dbReference type="ARBA" id="ARBA00050019"/>
    </source>
</evidence>
<dbReference type="OrthoDB" id="9773646at2"/>
<dbReference type="EC" id="1.3.98.5" evidence="10"/>
<sequence length="247" mass="29177">MAETVQTYDGWYSLHDFRTIDWEKWQKTNEAERKQALEEFQSLISDWETVEKEKQGSHALFSIVGQKADLMFMTLRPTMKDLNMLENKLNKTALAHYMKPAYSYVSIIEKSSYTKPQTDPYEDPVMLSKLFPKIFDTEYMCFYPMSKLRGETDNWFTLPKDERGRMMFDHIKTAKPFTEQVKRIVTGSIGLDDYEWGVTLFCNDPLQFKKLIYDTRFDEVSAKYGIFGSFYIGNRLPRSEVNDYFSI</sequence>
<comment type="caution">
    <text evidence="11">The sequence shown here is derived from an EMBL/GenBank/DDBJ whole genome shotgun (WGS) entry which is preliminary data.</text>
</comment>
<organism evidence="11 12">
    <name type="scientific">Virgibacillus indicus</name>
    <dbReference type="NCBI Taxonomy" id="2024554"/>
    <lineage>
        <taxon>Bacteria</taxon>
        <taxon>Bacillati</taxon>
        <taxon>Bacillota</taxon>
        <taxon>Bacilli</taxon>
        <taxon>Bacillales</taxon>
        <taxon>Bacillaceae</taxon>
        <taxon>Virgibacillus</taxon>
    </lineage>
</organism>
<dbReference type="EMBL" id="NPMS01000006">
    <property type="protein sequence ID" value="OZU88125.1"/>
    <property type="molecule type" value="Genomic_DNA"/>
</dbReference>
<evidence type="ECO:0000313" key="12">
    <source>
        <dbReference type="Proteomes" id="UP000216498"/>
    </source>
</evidence>
<protein>
    <recommendedName>
        <fullName evidence="1">Coproheme decarboxylase</fullName>
        <ecNumber evidence="10">1.3.98.5</ecNumber>
    </recommendedName>
    <alternativeName>
        <fullName evidence="6">Coproheme III oxidative decarboxylase</fullName>
    </alternativeName>
    <alternativeName>
        <fullName evidence="7">Hydrogen peroxide-dependent heme synthase</fullName>
    </alternativeName>
</protein>
<evidence type="ECO:0000256" key="8">
    <source>
        <dbReference type="ARBA" id="ARBA00049896"/>
    </source>
</evidence>
<evidence type="ECO:0000256" key="4">
    <source>
        <dbReference type="ARBA" id="ARBA00023004"/>
    </source>
</evidence>
<dbReference type="GO" id="GO:0046872">
    <property type="term" value="F:metal ion binding"/>
    <property type="evidence" value="ECO:0007669"/>
    <property type="project" value="UniProtKB-KW"/>
</dbReference>
<evidence type="ECO:0000256" key="2">
    <source>
        <dbReference type="ARBA" id="ARBA00022617"/>
    </source>
</evidence>
<dbReference type="SUPFAM" id="SSF54909">
    <property type="entry name" value="Dimeric alpha+beta barrel"/>
    <property type="match status" value="1"/>
</dbReference>
<dbReference type="InterPro" id="IPR011008">
    <property type="entry name" value="Dimeric_a/b-barrel"/>
</dbReference>
<evidence type="ECO:0000256" key="7">
    <source>
        <dbReference type="ARBA" id="ARBA00030236"/>
    </source>
</evidence>
<keyword evidence="11" id="KW-0575">Peroxidase</keyword>
<dbReference type="PANTHER" id="PTHR36843">
    <property type="entry name" value="HEME-DEPENDENT PEROXIDASE YWFI-RELATED"/>
    <property type="match status" value="1"/>
</dbReference>
<comment type="catalytic activity">
    <reaction evidence="8">
        <text>Fe-coproporphyrin III + 2 H2O2 + 2 H(+) = heme b + 2 CO2 + 4 H2O</text>
        <dbReference type="Rhea" id="RHEA:56516"/>
        <dbReference type="ChEBI" id="CHEBI:15377"/>
        <dbReference type="ChEBI" id="CHEBI:15378"/>
        <dbReference type="ChEBI" id="CHEBI:16240"/>
        <dbReference type="ChEBI" id="CHEBI:16526"/>
        <dbReference type="ChEBI" id="CHEBI:60344"/>
        <dbReference type="ChEBI" id="CHEBI:68438"/>
        <dbReference type="EC" id="1.3.98.5"/>
    </reaction>
    <physiologicalReaction direction="left-to-right" evidence="8">
        <dbReference type="Rhea" id="RHEA:56517"/>
    </physiologicalReaction>
</comment>
<keyword evidence="3" id="KW-0479">Metal-binding</keyword>
<keyword evidence="11" id="KW-0560">Oxidoreductase</keyword>
<dbReference type="Gene3D" id="3.30.70.1030">
    <property type="entry name" value="Apc35880, domain 1"/>
    <property type="match status" value="2"/>
</dbReference>